<evidence type="ECO:0000259" key="2">
    <source>
        <dbReference type="Pfam" id="PF02464"/>
    </source>
</evidence>
<organism evidence="3 4">
    <name type="scientific">Exophiala sideris</name>
    <dbReference type="NCBI Taxonomy" id="1016849"/>
    <lineage>
        <taxon>Eukaryota</taxon>
        <taxon>Fungi</taxon>
        <taxon>Dikarya</taxon>
        <taxon>Ascomycota</taxon>
        <taxon>Pezizomycotina</taxon>
        <taxon>Eurotiomycetes</taxon>
        <taxon>Chaetothyriomycetidae</taxon>
        <taxon>Chaetothyriales</taxon>
        <taxon>Herpotrichiellaceae</taxon>
        <taxon>Exophiala</taxon>
    </lineage>
</organism>
<dbReference type="InterPro" id="IPR008136">
    <property type="entry name" value="CinA_C"/>
</dbReference>
<feature type="region of interest" description="Disordered" evidence="1">
    <location>
        <begin position="25"/>
        <end position="52"/>
    </location>
</feature>
<dbReference type="InterPro" id="IPR036653">
    <property type="entry name" value="CinA-like_C"/>
</dbReference>
<evidence type="ECO:0000313" key="4">
    <source>
        <dbReference type="Proteomes" id="UP000053599"/>
    </source>
</evidence>
<accession>A0A0D1ZE63</accession>
<dbReference type="Gene3D" id="3.90.950.20">
    <property type="entry name" value="CinA-like"/>
    <property type="match status" value="1"/>
</dbReference>
<evidence type="ECO:0000256" key="1">
    <source>
        <dbReference type="SAM" id="MobiDB-lite"/>
    </source>
</evidence>
<dbReference type="Pfam" id="PF02464">
    <property type="entry name" value="CinA"/>
    <property type="match status" value="1"/>
</dbReference>
<dbReference type="Proteomes" id="UP000053599">
    <property type="component" value="Unassembled WGS sequence"/>
</dbReference>
<dbReference type="STRING" id="1016849.A0A0D1ZE63"/>
<dbReference type="SUPFAM" id="SSF142433">
    <property type="entry name" value="CinA-like"/>
    <property type="match status" value="1"/>
</dbReference>
<dbReference type="EMBL" id="KN846951">
    <property type="protein sequence ID" value="KIV85078.1"/>
    <property type="molecule type" value="Genomic_DNA"/>
</dbReference>
<proteinExistence type="predicted"/>
<dbReference type="AlphaFoldDB" id="A0A0D1ZE63"/>
<evidence type="ECO:0000313" key="3">
    <source>
        <dbReference type="EMBL" id="KIV85078.1"/>
    </source>
</evidence>
<protein>
    <recommendedName>
        <fullName evidence="2">CinA C-terminal domain-containing protein</fullName>
    </recommendedName>
</protein>
<sequence length="221" mass="23184">MRLAPHRLLASSKVNARIVVNPTSNSTRPISISSTSHSKRDKTMSDSFPPPALKQAAEDVASLLRERKETISVAETAAGGLVSAALLSTPGASRIYKGGLTLYTLDSRIAFAGWTQANIDNYDGPTPKLVEGLATHVRETLKSSYTVGESGTAGPTASGKAKNRQPGYVALAVVGDKGALSKDLETGLGTDRQANMVAFAVEALKLVKEYISTKADQGGKI</sequence>
<name>A0A0D1ZE63_9EURO</name>
<gene>
    <name evidence="3" type="ORF">PV11_00813</name>
</gene>
<feature type="domain" description="CinA C-terminal" evidence="2">
    <location>
        <begin position="55"/>
        <end position="210"/>
    </location>
</feature>
<dbReference type="OrthoDB" id="2350783at2759"/>
<feature type="compositionally biased region" description="Polar residues" evidence="1">
    <location>
        <begin position="25"/>
        <end position="36"/>
    </location>
</feature>
<dbReference type="HOGENOM" id="CLU_030805_2_0_1"/>
<reference evidence="3 4" key="1">
    <citation type="submission" date="2015-01" db="EMBL/GenBank/DDBJ databases">
        <title>The Genome Sequence of Exophiala sideris CBS121828.</title>
        <authorList>
            <consortium name="The Broad Institute Genomics Platform"/>
            <person name="Cuomo C."/>
            <person name="de Hoog S."/>
            <person name="Gorbushina A."/>
            <person name="Stielow B."/>
            <person name="Teixiera M."/>
            <person name="Abouelleil A."/>
            <person name="Chapman S.B."/>
            <person name="Priest M."/>
            <person name="Young S.K."/>
            <person name="Wortman J."/>
            <person name="Nusbaum C."/>
            <person name="Birren B."/>
        </authorList>
    </citation>
    <scope>NUCLEOTIDE SEQUENCE [LARGE SCALE GENOMIC DNA]</scope>
    <source>
        <strain evidence="3 4">CBS 121828</strain>
    </source>
</reference>